<gene>
    <name evidence="3" type="ORF">GCM10008933_06860</name>
</gene>
<keyword evidence="2" id="KW-0812">Transmembrane</keyword>
<name>A0ABP3HRY8_9BACL</name>
<feature type="transmembrane region" description="Helical" evidence="2">
    <location>
        <begin position="68"/>
        <end position="85"/>
    </location>
</feature>
<dbReference type="RefSeq" id="WP_343857510.1">
    <property type="nucleotide sequence ID" value="NZ_BAAACX010000005.1"/>
</dbReference>
<dbReference type="Proteomes" id="UP001500340">
    <property type="component" value="Unassembled WGS sequence"/>
</dbReference>
<feature type="region of interest" description="Disordered" evidence="1">
    <location>
        <begin position="124"/>
        <end position="184"/>
    </location>
</feature>
<feature type="compositionally biased region" description="Polar residues" evidence="1">
    <location>
        <begin position="158"/>
        <end position="178"/>
    </location>
</feature>
<feature type="transmembrane region" description="Helical" evidence="2">
    <location>
        <begin position="18"/>
        <end position="38"/>
    </location>
</feature>
<reference evidence="4" key="1">
    <citation type="journal article" date="2019" name="Int. J. Syst. Evol. Microbiol.">
        <title>The Global Catalogue of Microorganisms (GCM) 10K type strain sequencing project: providing services to taxonomists for standard genome sequencing and annotation.</title>
        <authorList>
            <consortium name="The Broad Institute Genomics Platform"/>
            <consortium name="The Broad Institute Genome Sequencing Center for Infectious Disease"/>
            <person name="Wu L."/>
            <person name="Ma J."/>
        </authorList>
    </citation>
    <scope>NUCLEOTIDE SEQUENCE [LARGE SCALE GENOMIC DNA]</scope>
    <source>
        <strain evidence="4">JCM 12774</strain>
    </source>
</reference>
<evidence type="ECO:0000313" key="3">
    <source>
        <dbReference type="EMBL" id="GAA0378236.1"/>
    </source>
</evidence>
<evidence type="ECO:0000313" key="4">
    <source>
        <dbReference type="Proteomes" id="UP001500340"/>
    </source>
</evidence>
<dbReference type="EMBL" id="BAAACX010000005">
    <property type="protein sequence ID" value="GAA0378236.1"/>
    <property type="molecule type" value="Genomic_DNA"/>
</dbReference>
<keyword evidence="4" id="KW-1185">Reference proteome</keyword>
<sequence>MIKTYTDRGRAWETVNSWWVLLTFAPFGLGSFLSFLYIGFRVKHWPWLIYGLIYLGATIAAFSLSGGISTAIAVSSWIISIIHAFKTRSSFLIQLDVYKANEKVREQHKMDRLRQEAQAKFQIPDSTTQFKPPVPKVKSESDVRNFAVDDTQKENRQAESATSDASDAPPTNTTQTGNGRRVDF</sequence>
<organism evidence="3 4">
    <name type="scientific">Paenibacillus motobuensis</name>
    <dbReference type="NCBI Taxonomy" id="295324"/>
    <lineage>
        <taxon>Bacteria</taxon>
        <taxon>Bacillati</taxon>
        <taxon>Bacillota</taxon>
        <taxon>Bacilli</taxon>
        <taxon>Bacillales</taxon>
        <taxon>Paenibacillaceae</taxon>
        <taxon>Paenibacillus</taxon>
    </lineage>
</organism>
<evidence type="ECO:0000256" key="2">
    <source>
        <dbReference type="SAM" id="Phobius"/>
    </source>
</evidence>
<proteinExistence type="predicted"/>
<protein>
    <submittedName>
        <fullName evidence="3">Uncharacterized protein</fullName>
    </submittedName>
</protein>
<comment type="caution">
    <text evidence="3">The sequence shown here is derived from an EMBL/GenBank/DDBJ whole genome shotgun (WGS) entry which is preliminary data.</text>
</comment>
<accession>A0ABP3HRY8</accession>
<keyword evidence="2" id="KW-0472">Membrane</keyword>
<keyword evidence="2" id="KW-1133">Transmembrane helix</keyword>
<evidence type="ECO:0000256" key="1">
    <source>
        <dbReference type="SAM" id="MobiDB-lite"/>
    </source>
</evidence>